<protein>
    <submittedName>
        <fullName evidence="2">Uncharacterized protein</fullName>
    </submittedName>
</protein>
<sequence>MALLESFDARSIRRLLASLLLLPPTLSKTTLMEIMKKGGWNGVYWVSSKCPDTSYYKGKKPEKCAGKQRGTKKTAESQAAQARTAVRLPPQAVVGSTVSPWWALSLQVRLLLQRCVLCSFGASIWAVGFVHVGSF</sequence>
<reference evidence="2" key="1">
    <citation type="journal article" date="2013" name="J. Plant Res.">
        <title>Effect of fungi and light on seed germination of three Opuntia species from semiarid lands of central Mexico.</title>
        <authorList>
            <person name="Delgado-Sanchez P."/>
            <person name="Jimenez-Bremont J.F."/>
            <person name="Guerrero-Gonzalez Mde L."/>
            <person name="Flores J."/>
        </authorList>
    </citation>
    <scope>NUCLEOTIDE SEQUENCE</scope>
    <source>
        <tissue evidence="2">Cladode</tissue>
    </source>
</reference>
<proteinExistence type="predicted"/>
<feature type="signal peptide" evidence="1">
    <location>
        <begin position="1"/>
        <end position="27"/>
    </location>
</feature>
<evidence type="ECO:0000313" key="2">
    <source>
        <dbReference type="EMBL" id="MBA4633618.1"/>
    </source>
</evidence>
<accession>A0A7C8Z3K9</accession>
<organism evidence="2">
    <name type="scientific">Opuntia streptacantha</name>
    <name type="common">Prickly pear cactus</name>
    <name type="synonym">Opuntia cardona</name>
    <dbReference type="NCBI Taxonomy" id="393608"/>
    <lineage>
        <taxon>Eukaryota</taxon>
        <taxon>Viridiplantae</taxon>
        <taxon>Streptophyta</taxon>
        <taxon>Embryophyta</taxon>
        <taxon>Tracheophyta</taxon>
        <taxon>Spermatophyta</taxon>
        <taxon>Magnoliopsida</taxon>
        <taxon>eudicotyledons</taxon>
        <taxon>Gunneridae</taxon>
        <taxon>Pentapetalae</taxon>
        <taxon>Caryophyllales</taxon>
        <taxon>Cactineae</taxon>
        <taxon>Cactaceae</taxon>
        <taxon>Opuntioideae</taxon>
        <taxon>Opuntia</taxon>
    </lineage>
</organism>
<feature type="chain" id="PRO_5027959683" evidence="1">
    <location>
        <begin position="28"/>
        <end position="135"/>
    </location>
</feature>
<keyword evidence="1" id="KW-0732">Signal</keyword>
<reference evidence="2" key="2">
    <citation type="submission" date="2020-07" db="EMBL/GenBank/DDBJ databases">
        <authorList>
            <person name="Vera ALvarez R."/>
            <person name="Arias-Moreno D.M."/>
            <person name="Jimenez-Jacinto V."/>
            <person name="Jimenez-Bremont J.F."/>
            <person name="Swaminathan K."/>
            <person name="Moose S.P."/>
            <person name="Guerrero-Gonzalez M.L."/>
            <person name="Marino-Ramirez L."/>
            <person name="Landsman D."/>
            <person name="Rodriguez-Kessler M."/>
            <person name="Delgado-Sanchez P."/>
        </authorList>
    </citation>
    <scope>NUCLEOTIDE SEQUENCE</scope>
    <source>
        <tissue evidence="2">Cladode</tissue>
    </source>
</reference>
<dbReference type="EMBL" id="GISG01087620">
    <property type="protein sequence ID" value="MBA4633618.1"/>
    <property type="molecule type" value="Transcribed_RNA"/>
</dbReference>
<dbReference type="AlphaFoldDB" id="A0A7C8Z3K9"/>
<name>A0A7C8Z3K9_OPUST</name>
<evidence type="ECO:0000256" key="1">
    <source>
        <dbReference type="SAM" id="SignalP"/>
    </source>
</evidence>